<dbReference type="InterPro" id="IPR001851">
    <property type="entry name" value="ABC_transp_permease"/>
</dbReference>
<comment type="subcellular location">
    <subcellularLocation>
        <location evidence="1">Cell membrane</location>
        <topology evidence="1">Multi-pass membrane protein</topology>
    </subcellularLocation>
</comment>
<sequence>MMRRDRKAQGLVPVPEWVGDAWTIAAPLGLLYLVTALASGVSSSARVDLGYMLVNLVIVVGLSIFVSNSGVLSFGHLAFVAIGAWTMSLLTIPVNMKDSIMPALLPVLRDASLPPLVAVLVAAVVGGVVALLAGAALMRLHGLEAGIATFALLMLVVQVLTYSTALGPRSGQSMVGIPQSLDLQSMLVIALLMVVVAWFYSRSRSARLLRASRDDITAAPASGIHVTKHRIIAFAISGAVAAVGGALWAQTNRVVQASQFNLDFTFTTIAMLVIGGMFSLWGAVVGVIVVSVLNHVLGLLESGLQLGGVIVSLPSGSRLIIVGLVLIVVLILRPGGLTGGREARWPLRPKLALGLSRNS</sequence>
<gene>
    <name evidence="7" type="ORF">N1028_12115</name>
</gene>
<evidence type="ECO:0000256" key="1">
    <source>
        <dbReference type="ARBA" id="ARBA00004651"/>
    </source>
</evidence>
<keyword evidence="5 6" id="KW-0472">Membrane</keyword>
<accession>A0AA42BU87</accession>
<comment type="caution">
    <text evidence="7">The sequence shown here is derived from an EMBL/GenBank/DDBJ whole genome shotgun (WGS) entry which is preliminary data.</text>
</comment>
<dbReference type="InterPro" id="IPR043428">
    <property type="entry name" value="LivM-like"/>
</dbReference>
<feature type="transmembrane region" description="Helical" evidence="6">
    <location>
        <begin position="231"/>
        <end position="249"/>
    </location>
</feature>
<proteinExistence type="predicted"/>
<feature type="transmembrane region" description="Helical" evidence="6">
    <location>
        <begin position="306"/>
        <end position="332"/>
    </location>
</feature>
<keyword evidence="8" id="KW-1185">Reference proteome</keyword>
<feature type="transmembrane region" description="Helical" evidence="6">
    <location>
        <begin position="183"/>
        <end position="200"/>
    </location>
</feature>
<dbReference type="RefSeq" id="WP_259529267.1">
    <property type="nucleotide sequence ID" value="NZ_JANLCK010000006.1"/>
</dbReference>
<protein>
    <submittedName>
        <fullName evidence="7">Branched-chain amino acid ABC transporter permease</fullName>
    </submittedName>
</protein>
<dbReference type="Proteomes" id="UP001165587">
    <property type="component" value="Unassembled WGS sequence"/>
</dbReference>
<name>A0AA42BU87_9MICO</name>
<reference evidence="7" key="1">
    <citation type="submission" date="2022-08" db="EMBL/GenBank/DDBJ databases">
        <authorList>
            <person name="Deng Y."/>
            <person name="Han X.-F."/>
            <person name="Zhang Y.-Q."/>
        </authorList>
    </citation>
    <scope>NUCLEOTIDE SEQUENCE</scope>
    <source>
        <strain evidence="7">CPCC 203407</strain>
    </source>
</reference>
<evidence type="ECO:0000313" key="8">
    <source>
        <dbReference type="Proteomes" id="UP001165587"/>
    </source>
</evidence>
<dbReference type="EMBL" id="JANLCK010000006">
    <property type="protein sequence ID" value="MCS5726637.1"/>
    <property type="molecule type" value="Genomic_DNA"/>
</dbReference>
<feature type="transmembrane region" description="Helical" evidence="6">
    <location>
        <begin position="269"/>
        <end position="294"/>
    </location>
</feature>
<dbReference type="PANTHER" id="PTHR30482:SF1">
    <property type="entry name" value="BRANCHED-CHAIN AMINO ACID TRANSPORT PERMEASE PROTEIN LIVM-RELATED"/>
    <property type="match status" value="1"/>
</dbReference>
<keyword evidence="2" id="KW-1003">Cell membrane</keyword>
<feature type="transmembrane region" description="Helical" evidence="6">
    <location>
        <begin position="74"/>
        <end position="96"/>
    </location>
</feature>
<keyword evidence="3 6" id="KW-0812">Transmembrane</keyword>
<dbReference type="CDD" id="cd06581">
    <property type="entry name" value="TM_PBP1_LivM_like"/>
    <property type="match status" value="1"/>
</dbReference>
<feature type="transmembrane region" description="Helical" evidence="6">
    <location>
        <begin position="21"/>
        <end position="43"/>
    </location>
</feature>
<evidence type="ECO:0000256" key="4">
    <source>
        <dbReference type="ARBA" id="ARBA00022989"/>
    </source>
</evidence>
<evidence type="ECO:0000313" key="7">
    <source>
        <dbReference type="EMBL" id="MCS5726637.1"/>
    </source>
</evidence>
<evidence type="ECO:0000256" key="5">
    <source>
        <dbReference type="ARBA" id="ARBA00023136"/>
    </source>
</evidence>
<evidence type="ECO:0000256" key="3">
    <source>
        <dbReference type="ARBA" id="ARBA00022692"/>
    </source>
</evidence>
<dbReference type="AlphaFoldDB" id="A0AA42BU87"/>
<evidence type="ECO:0000256" key="6">
    <source>
        <dbReference type="SAM" id="Phobius"/>
    </source>
</evidence>
<feature type="transmembrane region" description="Helical" evidence="6">
    <location>
        <begin position="49"/>
        <end position="67"/>
    </location>
</feature>
<feature type="transmembrane region" description="Helical" evidence="6">
    <location>
        <begin position="145"/>
        <end position="163"/>
    </location>
</feature>
<organism evidence="7 8">
    <name type="scientific">Herbiconiux oxytropis</name>
    <dbReference type="NCBI Taxonomy" id="2970915"/>
    <lineage>
        <taxon>Bacteria</taxon>
        <taxon>Bacillati</taxon>
        <taxon>Actinomycetota</taxon>
        <taxon>Actinomycetes</taxon>
        <taxon>Micrococcales</taxon>
        <taxon>Microbacteriaceae</taxon>
        <taxon>Herbiconiux</taxon>
    </lineage>
</organism>
<feature type="transmembrane region" description="Helical" evidence="6">
    <location>
        <begin position="116"/>
        <end position="138"/>
    </location>
</feature>
<dbReference type="GO" id="GO:0015658">
    <property type="term" value="F:branched-chain amino acid transmembrane transporter activity"/>
    <property type="evidence" value="ECO:0007669"/>
    <property type="project" value="InterPro"/>
</dbReference>
<dbReference type="Pfam" id="PF02653">
    <property type="entry name" value="BPD_transp_2"/>
    <property type="match status" value="1"/>
</dbReference>
<evidence type="ECO:0000256" key="2">
    <source>
        <dbReference type="ARBA" id="ARBA00022475"/>
    </source>
</evidence>
<dbReference type="PANTHER" id="PTHR30482">
    <property type="entry name" value="HIGH-AFFINITY BRANCHED-CHAIN AMINO ACID TRANSPORT SYSTEM PERMEASE"/>
    <property type="match status" value="1"/>
</dbReference>
<keyword evidence="4 6" id="KW-1133">Transmembrane helix</keyword>
<dbReference type="GO" id="GO:0005886">
    <property type="term" value="C:plasma membrane"/>
    <property type="evidence" value="ECO:0007669"/>
    <property type="project" value="UniProtKB-SubCell"/>
</dbReference>